<feature type="transmembrane region" description="Helical" evidence="5">
    <location>
        <begin position="74"/>
        <end position="92"/>
    </location>
</feature>
<dbReference type="Proteomes" id="UP000266273">
    <property type="component" value="Unassembled WGS sequence"/>
</dbReference>
<evidence type="ECO:0000256" key="1">
    <source>
        <dbReference type="ARBA" id="ARBA00022692"/>
    </source>
</evidence>
<reference evidence="6 7" key="1">
    <citation type="submission" date="2018-08" db="EMBL/GenBank/DDBJ databases">
        <title>Genomic Encyclopedia of Archaeal and Bacterial Type Strains, Phase II (KMG-II): from individual species to whole genera.</title>
        <authorList>
            <person name="Goeker M."/>
        </authorList>
    </citation>
    <scope>NUCLEOTIDE SEQUENCE [LARGE SCALE GENOMIC DNA]</scope>
    <source>
        <strain evidence="6 7">DSM 5002</strain>
    </source>
</reference>
<feature type="transmembrane region" description="Helical" evidence="5">
    <location>
        <begin position="158"/>
        <end position="178"/>
    </location>
</feature>
<keyword evidence="2 5" id="KW-1133">Transmembrane helix</keyword>
<feature type="transmembrane region" description="Helical" evidence="5">
    <location>
        <begin position="199"/>
        <end position="221"/>
    </location>
</feature>
<keyword evidence="3 5" id="KW-0472">Membrane</keyword>
<evidence type="ECO:0000256" key="5">
    <source>
        <dbReference type="SAM" id="Phobius"/>
    </source>
</evidence>
<dbReference type="PANTHER" id="PTHR23521:SF3">
    <property type="entry name" value="MFS TRANSPORTER"/>
    <property type="match status" value="1"/>
</dbReference>
<name>A0A397QB06_9HYPH</name>
<comment type="caution">
    <text evidence="6">The sequence shown here is derived from an EMBL/GenBank/DDBJ whole genome shotgun (WGS) entry which is preliminary data.</text>
</comment>
<accession>A0A397QB06</accession>
<proteinExistence type="predicted"/>
<feature type="compositionally biased region" description="Low complexity" evidence="4">
    <location>
        <begin position="414"/>
        <end position="425"/>
    </location>
</feature>
<keyword evidence="7" id="KW-1185">Reference proteome</keyword>
<evidence type="ECO:0000256" key="3">
    <source>
        <dbReference type="ARBA" id="ARBA00023136"/>
    </source>
</evidence>
<feature type="transmembrane region" description="Helical" evidence="5">
    <location>
        <begin position="348"/>
        <end position="373"/>
    </location>
</feature>
<keyword evidence="1 5" id="KW-0812">Transmembrane</keyword>
<sequence>MLANVAPITALLLGVALLQLGNGLQGTLLPVRAQVEAFTQLELGALGSAYFFGFVAGCYFGPWLVRNSGHIRTFTAMVALASALVLTHPLVVDPVFWLVVRAGSGACFAILYMVIESWLNARSSNVTRGLIFAVYAIVSFGMLGMGQLLLAVDSPTGFPLFLYASILVSVAAVPVALSRSPQPEPIEYIHIRFVHLYRISPVGMAGSFIVGATSGAIWSLAPIFFGGGAASTEAIAVFMTVMILTGAIGQWPLGLISDRMDRRLVIAATAFLSIWAGLAMSLFGTDTGRLSLVLTGIFGFLSFPLYMLCVAHTNDSVEHDGFVEAASGLLLIWGAGAVLGPLVASNVIVAVGLGGLFYTTAALHAVLLAFTVYRISQREARPAEERGEFLDAVRVGQTVSTVDPLTHEEEAGEEQPPQAGAQAAG</sequence>
<dbReference type="Pfam" id="PF07690">
    <property type="entry name" value="MFS_1"/>
    <property type="match status" value="1"/>
</dbReference>
<dbReference type="GO" id="GO:0005886">
    <property type="term" value="C:plasma membrane"/>
    <property type="evidence" value="ECO:0007669"/>
    <property type="project" value="TreeGrafter"/>
</dbReference>
<feature type="region of interest" description="Disordered" evidence="4">
    <location>
        <begin position="401"/>
        <end position="425"/>
    </location>
</feature>
<dbReference type="InterPro" id="IPR036259">
    <property type="entry name" value="MFS_trans_sf"/>
</dbReference>
<dbReference type="EMBL" id="QXDF01000001">
    <property type="protein sequence ID" value="RIA55401.1"/>
    <property type="molecule type" value="Genomic_DNA"/>
</dbReference>
<feature type="transmembrane region" description="Helical" evidence="5">
    <location>
        <begin position="265"/>
        <end position="284"/>
    </location>
</feature>
<dbReference type="Gene3D" id="1.20.1250.20">
    <property type="entry name" value="MFS general substrate transporter like domains"/>
    <property type="match status" value="2"/>
</dbReference>
<dbReference type="SUPFAM" id="SSF103473">
    <property type="entry name" value="MFS general substrate transporter"/>
    <property type="match status" value="1"/>
</dbReference>
<feature type="transmembrane region" description="Helical" evidence="5">
    <location>
        <begin position="98"/>
        <end position="119"/>
    </location>
</feature>
<dbReference type="OrthoDB" id="9810614at2"/>
<evidence type="ECO:0000256" key="4">
    <source>
        <dbReference type="SAM" id="MobiDB-lite"/>
    </source>
</evidence>
<dbReference type="InterPro" id="IPR011701">
    <property type="entry name" value="MFS"/>
</dbReference>
<feature type="transmembrane region" description="Helical" evidence="5">
    <location>
        <begin position="47"/>
        <end position="65"/>
    </location>
</feature>
<evidence type="ECO:0000256" key="2">
    <source>
        <dbReference type="ARBA" id="ARBA00022989"/>
    </source>
</evidence>
<organism evidence="6 7">
    <name type="scientific">Dichotomicrobium thermohalophilum</name>
    <dbReference type="NCBI Taxonomy" id="933063"/>
    <lineage>
        <taxon>Bacteria</taxon>
        <taxon>Pseudomonadati</taxon>
        <taxon>Pseudomonadota</taxon>
        <taxon>Alphaproteobacteria</taxon>
        <taxon>Hyphomicrobiales</taxon>
        <taxon>Hyphomicrobiaceae</taxon>
        <taxon>Dichotomicrobium</taxon>
    </lineage>
</organism>
<feature type="transmembrane region" description="Helical" evidence="5">
    <location>
        <begin position="233"/>
        <end position="253"/>
    </location>
</feature>
<dbReference type="CDD" id="cd17477">
    <property type="entry name" value="MFS_YcaD_like"/>
    <property type="match status" value="1"/>
</dbReference>
<gene>
    <name evidence="6" type="ORF">BXY53_0466</name>
</gene>
<evidence type="ECO:0000313" key="6">
    <source>
        <dbReference type="EMBL" id="RIA55401.1"/>
    </source>
</evidence>
<feature type="transmembrane region" description="Helical" evidence="5">
    <location>
        <begin position="131"/>
        <end position="152"/>
    </location>
</feature>
<protein>
    <submittedName>
        <fullName evidence="6">MFS transporter</fullName>
    </submittedName>
</protein>
<dbReference type="AlphaFoldDB" id="A0A397QB06"/>
<feature type="transmembrane region" description="Helical" evidence="5">
    <location>
        <begin position="322"/>
        <end position="342"/>
    </location>
</feature>
<dbReference type="PANTHER" id="PTHR23521">
    <property type="entry name" value="TRANSPORTER MFS SUPERFAMILY"/>
    <property type="match status" value="1"/>
</dbReference>
<dbReference type="GO" id="GO:0022857">
    <property type="term" value="F:transmembrane transporter activity"/>
    <property type="evidence" value="ECO:0007669"/>
    <property type="project" value="InterPro"/>
</dbReference>
<dbReference type="RefSeq" id="WP_119060310.1">
    <property type="nucleotide sequence ID" value="NZ_QXDF01000001.1"/>
</dbReference>
<dbReference type="InterPro" id="IPR047200">
    <property type="entry name" value="MFS_YcaD-like"/>
</dbReference>
<feature type="transmembrane region" description="Helical" evidence="5">
    <location>
        <begin position="290"/>
        <end position="310"/>
    </location>
</feature>
<evidence type="ECO:0000313" key="7">
    <source>
        <dbReference type="Proteomes" id="UP000266273"/>
    </source>
</evidence>